<proteinExistence type="predicted"/>
<gene>
    <name evidence="8" type="ORF">A3840_02995</name>
</gene>
<keyword evidence="5 6" id="KW-0472">Membrane</keyword>
<evidence type="ECO:0000256" key="5">
    <source>
        <dbReference type="ARBA" id="ARBA00023136"/>
    </source>
</evidence>
<dbReference type="InterPro" id="IPR051258">
    <property type="entry name" value="Diverse_Substrate_Transporter"/>
</dbReference>
<feature type="transmembrane region" description="Helical" evidence="6">
    <location>
        <begin position="191"/>
        <end position="210"/>
    </location>
</feature>
<evidence type="ECO:0000259" key="7">
    <source>
        <dbReference type="Pfam" id="PF00892"/>
    </source>
</evidence>
<evidence type="ECO:0000256" key="3">
    <source>
        <dbReference type="ARBA" id="ARBA00022692"/>
    </source>
</evidence>
<evidence type="ECO:0000313" key="9">
    <source>
        <dbReference type="Proteomes" id="UP000078389"/>
    </source>
</evidence>
<evidence type="ECO:0000256" key="4">
    <source>
        <dbReference type="ARBA" id="ARBA00022989"/>
    </source>
</evidence>
<evidence type="ECO:0000256" key="6">
    <source>
        <dbReference type="SAM" id="Phobius"/>
    </source>
</evidence>
<keyword evidence="4 6" id="KW-1133">Transmembrane helix</keyword>
<feature type="transmembrane region" description="Helical" evidence="6">
    <location>
        <begin position="222"/>
        <end position="242"/>
    </location>
</feature>
<keyword evidence="3 6" id="KW-0812">Transmembrane</keyword>
<accession>A0A178I5B3</accession>
<feature type="transmembrane region" description="Helical" evidence="6">
    <location>
        <begin position="77"/>
        <end position="95"/>
    </location>
</feature>
<dbReference type="Pfam" id="PF00892">
    <property type="entry name" value="EamA"/>
    <property type="match status" value="1"/>
</dbReference>
<reference evidence="8 9" key="1">
    <citation type="submission" date="2016-03" db="EMBL/GenBank/DDBJ databases">
        <title>Genome sequencing of Devosia sp. S37.</title>
        <authorList>
            <person name="Mohd Nor M."/>
        </authorList>
    </citation>
    <scope>NUCLEOTIDE SEQUENCE [LARGE SCALE GENOMIC DNA]</scope>
    <source>
        <strain evidence="8 9">S37</strain>
    </source>
</reference>
<dbReference type="SUPFAM" id="SSF103481">
    <property type="entry name" value="Multidrug resistance efflux transporter EmrE"/>
    <property type="match status" value="2"/>
</dbReference>
<dbReference type="PANTHER" id="PTHR42920">
    <property type="entry name" value="OS03G0707200 PROTEIN-RELATED"/>
    <property type="match status" value="1"/>
</dbReference>
<organism evidence="8 9">
    <name type="scientific">Devosia elaeis</name>
    <dbReference type="NCBI Taxonomy" id="1770058"/>
    <lineage>
        <taxon>Bacteria</taxon>
        <taxon>Pseudomonadati</taxon>
        <taxon>Pseudomonadota</taxon>
        <taxon>Alphaproteobacteria</taxon>
        <taxon>Hyphomicrobiales</taxon>
        <taxon>Devosiaceae</taxon>
        <taxon>Devosia</taxon>
    </lineage>
</organism>
<feature type="transmembrane region" description="Helical" evidence="6">
    <location>
        <begin position="248"/>
        <end position="269"/>
    </location>
</feature>
<dbReference type="AlphaFoldDB" id="A0A178I5B3"/>
<dbReference type="InterPro" id="IPR000620">
    <property type="entry name" value="EamA_dom"/>
</dbReference>
<name>A0A178I5B3_9HYPH</name>
<feature type="transmembrane region" description="Helical" evidence="6">
    <location>
        <begin position="51"/>
        <end position="71"/>
    </location>
</feature>
<dbReference type="STRING" id="1770058.A3840_02995"/>
<feature type="domain" description="EamA" evidence="7">
    <location>
        <begin position="128"/>
        <end position="263"/>
    </location>
</feature>
<dbReference type="EMBL" id="LVVY01000062">
    <property type="protein sequence ID" value="OAM79713.1"/>
    <property type="molecule type" value="Genomic_DNA"/>
</dbReference>
<evidence type="ECO:0000256" key="2">
    <source>
        <dbReference type="ARBA" id="ARBA00022475"/>
    </source>
</evidence>
<dbReference type="PANTHER" id="PTHR42920:SF24">
    <property type="entry name" value="AROMATIC AMINO ACID EXPORTER YDDG"/>
    <property type="match status" value="1"/>
</dbReference>
<feature type="transmembrane region" description="Helical" evidence="6">
    <location>
        <begin position="158"/>
        <end position="179"/>
    </location>
</feature>
<protein>
    <recommendedName>
        <fullName evidence="7">EamA domain-containing protein</fullName>
    </recommendedName>
</protein>
<dbReference type="InterPro" id="IPR037185">
    <property type="entry name" value="EmrE-like"/>
</dbReference>
<dbReference type="GO" id="GO:0005886">
    <property type="term" value="C:plasma membrane"/>
    <property type="evidence" value="ECO:0007669"/>
    <property type="project" value="UniProtKB-SubCell"/>
</dbReference>
<evidence type="ECO:0000256" key="1">
    <source>
        <dbReference type="ARBA" id="ARBA00004651"/>
    </source>
</evidence>
<dbReference type="OrthoDB" id="9815120at2"/>
<feature type="transmembrane region" description="Helical" evidence="6">
    <location>
        <begin position="20"/>
        <end position="39"/>
    </location>
</feature>
<feature type="transmembrane region" description="Helical" evidence="6">
    <location>
        <begin position="102"/>
        <end position="119"/>
    </location>
</feature>
<sequence length="277" mass="28348">MVFTQTGASFAKMLFPLVGAQGATALRLTLAALVLVAIFRPWRHRLDKAQWRAVLLYGGAMGAMNLFFYAALEHIPLGIAVALEFTGPLAVALFGARKPLDFFWIVLALAGFALLLPWGESNGDISPLGVVLALCAGACWAGYIIFGQRAGQSGKNGAGGPHIAALGVASAAVIALPFGVADAGTALIDPAILPLALAVALLSSAIPYALDMVALPHIPARLFGILMSGQPAFAALSGLLILHETLGLGQVAGIAAIMVASIGATITIARRPALPVA</sequence>
<feature type="transmembrane region" description="Helical" evidence="6">
    <location>
        <begin position="125"/>
        <end position="146"/>
    </location>
</feature>
<dbReference type="Proteomes" id="UP000078389">
    <property type="component" value="Unassembled WGS sequence"/>
</dbReference>
<comment type="caution">
    <text evidence="8">The sequence shown here is derived from an EMBL/GenBank/DDBJ whole genome shotgun (WGS) entry which is preliminary data.</text>
</comment>
<comment type="subcellular location">
    <subcellularLocation>
        <location evidence="1">Cell membrane</location>
        <topology evidence="1">Multi-pass membrane protein</topology>
    </subcellularLocation>
</comment>
<evidence type="ECO:0000313" key="8">
    <source>
        <dbReference type="EMBL" id="OAM79713.1"/>
    </source>
</evidence>
<keyword evidence="2" id="KW-1003">Cell membrane</keyword>
<keyword evidence="9" id="KW-1185">Reference proteome</keyword>